<protein>
    <recommendedName>
        <fullName evidence="15">Transmembrane protein 132C</fullName>
    </recommendedName>
</protein>
<evidence type="ECO:0000256" key="3">
    <source>
        <dbReference type="ARBA" id="ARBA00022692"/>
    </source>
</evidence>
<evidence type="ECO:0000313" key="14">
    <source>
        <dbReference type="Proteomes" id="UP000789390"/>
    </source>
</evidence>
<comment type="caution">
    <text evidence="13">The sequence shown here is derived from an EMBL/GenBank/DDBJ whole genome shotgun (WGS) entry which is preliminary data.</text>
</comment>
<evidence type="ECO:0000256" key="6">
    <source>
        <dbReference type="SAM" id="MobiDB-lite"/>
    </source>
</evidence>
<feature type="region of interest" description="Disordered" evidence="6">
    <location>
        <begin position="1080"/>
        <end position="1108"/>
    </location>
</feature>
<dbReference type="InterPro" id="IPR031437">
    <property type="entry name" value="Ig_TMEM132_4th"/>
</dbReference>
<evidence type="ECO:0000256" key="2">
    <source>
        <dbReference type="ARBA" id="ARBA00006166"/>
    </source>
</evidence>
<keyword evidence="5 7" id="KW-0472">Membrane</keyword>
<comment type="subcellular location">
    <subcellularLocation>
        <location evidence="1">Membrane</location>
        <topology evidence="1">Single-pass type I membrane protein</topology>
    </subcellularLocation>
</comment>
<feature type="domain" description="Transmembrane protein TMEM132 fifth" evidence="11">
    <location>
        <begin position="618"/>
        <end position="740"/>
    </location>
</feature>
<dbReference type="Proteomes" id="UP000789390">
    <property type="component" value="Unassembled WGS sequence"/>
</dbReference>
<feature type="domain" description="Transmembrane protein TMEM132 C-terminal" evidence="9">
    <location>
        <begin position="1006"/>
        <end position="1119"/>
    </location>
</feature>
<evidence type="ECO:0000256" key="1">
    <source>
        <dbReference type="ARBA" id="ARBA00004479"/>
    </source>
</evidence>
<evidence type="ECO:0000259" key="9">
    <source>
        <dbReference type="Pfam" id="PF15706"/>
    </source>
</evidence>
<evidence type="ECO:0000256" key="5">
    <source>
        <dbReference type="ARBA" id="ARBA00023136"/>
    </source>
</evidence>
<dbReference type="InterPro" id="IPR055423">
    <property type="entry name" value="Ig_TMEM132_5th"/>
</dbReference>
<feature type="region of interest" description="Disordered" evidence="6">
    <location>
        <begin position="150"/>
        <end position="172"/>
    </location>
</feature>
<feature type="region of interest" description="Disordered" evidence="6">
    <location>
        <begin position="268"/>
        <end position="315"/>
    </location>
</feature>
<proteinExistence type="inferred from homology"/>
<evidence type="ECO:0000259" key="12">
    <source>
        <dbReference type="Pfam" id="PF23487"/>
    </source>
</evidence>
<feature type="compositionally biased region" description="Low complexity" evidence="6">
    <location>
        <begin position="286"/>
        <end position="302"/>
    </location>
</feature>
<dbReference type="OrthoDB" id="10026202at2759"/>
<sequence length="1417" mass="153671">MKVLWLVLFSALHFGASLALDLHLEGADAGFFFQQSLGSSQQPLLKFPTHSYSSNASSADPPPLLRERLAVLGPSAQPGRILVTYGPFEAKQSLPTKYLTLPLENATEGGGGNEQATLMDVTAHVVNNELRRESPVLRVLFHSGRHFHSPGHIVEDDPDRSAPAAAEEWEDEPNGRLMETCIALRVHNPNGGAPLTGTCAPQGLDGVCLAYLTLPFDWWASSPISPTFPSLNAGILGLQQHPTVTAKPSKAVRNVVELSYAVYETKAGQCGHSDPSTSNLGRSGHQKSQQQQQQQQRASSSSTANNFPPPSAVLIQPSRPIGSVRLLPNVYAPRDLLVHEEVISLSPTLRFIASAAPLYPHSYFYVTVLLDSTTAKEEPYAVIVRAKVKNGLKIISTQTTNPAWSLSFDVNGKHIAAAVSAVRNFSVSTQPHQPSQELFTWLLAVNVDHHRDSSELGDGVRALWSWTIRTHSASPPLPSSISGHHHHANNKESGGQLDEVKGKLTSRFEVLKDEVQSVFPIIKRRDLVNTAILTSRQVSEPLRVFMVTQAGKVADVTLQATCSSADESVLKVSSSCTSVYLDGSEVRGSTNATLVARYGNVESKSSLTVWVPEMPLDIQLDDVKLNQISGWKVMASNNGPPSNQCRLRYQQSSFEVFARFYAEDHDSGRVSYLISRKTYLLITDLVRKVMRIADPRVASLKMTSGYIEGLKPGKTEVQVLSPMSGHVIAAREIRVLADKVDVSSLSVRLIAGLTLSLTPDPDLDSCYVAQVDASDRLHSRYQEAILDLTVHFSDGSASPLRLTDRSHYNLVVESHNTSILALTSPARANIPRVLALGEGRATLSVTFSSSCSQTVGGDGDASHHRQVPAHPLATTMAVIQLALTGHPATSVQNDARTESSGQMYTLPHGNQIIGGDSRRNSGKMAAAASAAGSSSGRLAAQPNQGQLTFSKPGSIEFGVNENQLSLKDDSNAVMMSNAGRDLQHQHGHPAYPPSSHYPGGFGSFSSSNFQHMGPLEIGMYVLLAIFCAAIVVFVGTCIVYASRARKGLIPTDDSDHIDRQPPPPTIDPWPSLWNRLKKMNPKGGGVGGGDGQRREIAGEENEDEEEGTDKGWIWLGRSTLDPEVPRRHMRPLSATGVTRPVSLNTADVSANRLSGISYTGSEVSVRIVGRPSGQDGGRLSYKAQLCFEPLKDAADDDEEDVHHPNSWPGSVDSKTFTKNNSERHLVSQEELQQHHPGALRIITNQLAAAEEPLLLSDVVRRPSNNRRAARRASEQDTRRYARSWLMAGEAVPRDFNSNPSIIMDSSDAEEDDLDVPNTPANNVKKNLKLDLSLNEKDSSEYNVATFLRHGSPDIKQANIIENPRFSPLAEATINVNNTELSTVGGASVESQPSASSALDVDYDRIISYLGILKETST</sequence>
<feature type="chain" id="PRO_5035289725" description="Transmembrane protein 132C" evidence="8">
    <location>
        <begin position="20"/>
        <end position="1417"/>
    </location>
</feature>
<dbReference type="EMBL" id="CAKKLH010000292">
    <property type="protein sequence ID" value="CAH0109550.1"/>
    <property type="molecule type" value="Genomic_DNA"/>
</dbReference>
<evidence type="ECO:0000256" key="8">
    <source>
        <dbReference type="SAM" id="SignalP"/>
    </source>
</evidence>
<evidence type="ECO:0000256" key="4">
    <source>
        <dbReference type="ARBA" id="ARBA00022989"/>
    </source>
</evidence>
<gene>
    <name evidence="13" type="ORF">DGAL_LOCUS13031</name>
</gene>
<comment type="similarity">
    <text evidence="2">Belongs to the TMEM132 family.</text>
</comment>
<accession>A0A8J2RRT9</accession>
<feature type="transmembrane region" description="Helical" evidence="7">
    <location>
        <begin position="1017"/>
        <end position="1041"/>
    </location>
</feature>
<keyword evidence="14" id="KW-1185">Reference proteome</keyword>
<feature type="compositionally biased region" description="Acidic residues" evidence="6">
    <location>
        <begin position="1098"/>
        <end position="1107"/>
    </location>
</feature>
<keyword evidence="3 7" id="KW-0812">Transmembrane</keyword>
<dbReference type="PANTHER" id="PTHR13388:SF11">
    <property type="entry name" value="DETONATOR, ISOFORM E"/>
    <property type="match status" value="1"/>
</dbReference>
<evidence type="ECO:0000313" key="13">
    <source>
        <dbReference type="EMBL" id="CAH0109550.1"/>
    </source>
</evidence>
<dbReference type="GO" id="GO:0016020">
    <property type="term" value="C:membrane"/>
    <property type="evidence" value="ECO:0007669"/>
    <property type="project" value="UniProtKB-SubCell"/>
</dbReference>
<reference evidence="13" key="1">
    <citation type="submission" date="2021-11" db="EMBL/GenBank/DDBJ databases">
        <authorList>
            <person name="Schell T."/>
        </authorList>
    </citation>
    <scope>NUCLEOTIDE SEQUENCE</scope>
    <source>
        <strain evidence="13">M5</strain>
    </source>
</reference>
<evidence type="ECO:0000259" key="11">
    <source>
        <dbReference type="Pfam" id="PF23486"/>
    </source>
</evidence>
<feature type="compositionally biased region" description="Low complexity" evidence="6">
    <location>
        <begin position="922"/>
        <end position="940"/>
    </location>
</feature>
<keyword evidence="8" id="KW-0732">Signal</keyword>
<dbReference type="Pfam" id="PF16070">
    <property type="entry name" value="Ig_TMEM132_4th"/>
    <property type="match status" value="1"/>
</dbReference>
<feature type="domain" description="Transmembrane protein TMEM132 sixth" evidence="12">
    <location>
        <begin position="742"/>
        <end position="850"/>
    </location>
</feature>
<feature type="region of interest" description="Disordered" evidence="6">
    <location>
        <begin position="475"/>
        <end position="497"/>
    </location>
</feature>
<feature type="domain" description="Transmembrane protein family 132 fourth" evidence="10">
    <location>
        <begin position="518"/>
        <end position="614"/>
    </location>
</feature>
<dbReference type="InterPro" id="IPR026307">
    <property type="entry name" value="TMEM132"/>
</dbReference>
<organism evidence="13 14">
    <name type="scientific">Daphnia galeata</name>
    <dbReference type="NCBI Taxonomy" id="27404"/>
    <lineage>
        <taxon>Eukaryota</taxon>
        <taxon>Metazoa</taxon>
        <taxon>Ecdysozoa</taxon>
        <taxon>Arthropoda</taxon>
        <taxon>Crustacea</taxon>
        <taxon>Branchiopoda</taxon>
        <taxon>Diplostraca</taxon>
        <taxon>Cladocera</taxon>
        <taxon>Anomopoda</taxon>
        <taxon>Daphniidae</taxon>
        <taxon>Daphnia</taxon>
    </lineage>
</organism>
<evidence type="ECO:0000259" key="10">
    <source>
        <dbReference type="Pfam" id="PF16070"/>
    </source>
</evidence>
<dbReference type="InterPro" id="IPR055424">
    <property type="entry name" value="Ig_TMEM132_6th"/>
</dbReference>
<name>A0A8J2RRT9_9CRUS</name>
<evidence type="ECO:0000256" key="7">
    <source>
        <dbReference type="SAM" id="Phobius"/>
    </source>
</evidence>
<feature type="signal peptide" evidence="8">
    <location>
        <begin position="1"/>
        <end position="19"/>
    </location>
</feature>
<dbReference type="PANTHER" id="PTHR13388">
    <property type="entry name" value="DETONATOR, ISOFORM E"/>
    <property type="match status" value="1"/>
</dbReference>
<keyword evidence="4 7" id="KW-1133">Transmembrane helix</keyword>
<feature type="region of interest" description="Disordered" evidence="6">
    <location>
        <begin position="914"/>
        <end position="941"/>
    </location>
</feature>
<dbReference type="InterPro" id="IPR031436">
    <property type="entry name" value="TMEM132_C"/>
</dbReference>
<dbReference type="Pfam" id="PF15706">
    <property type="entry name" value="TMEM132_C"/>
    <property type="match status" value="1"/>
</dbReference>
<feature type="region of interest" description="Disordered" evidence="6">
    <location>
        <begin position="1194"/>
        <end position="1216"/>
    </location>
</feature>
<dbReference type="Pfam" id="PF23487">
    <property type="entry name" value="Ig_TMEM132_6th"/>
    <property type="match status" value="1"/>
</dbReference>
<evidence type="ECO:0008006" key="15">
    <source>
        <dbReference type="Google" id="ProtNLM"/>
    </source>
</evidence>
<dbReference type="Pfam" id="PF23486">
    <property type="entry name" value="Ig_TMEM132_5th"/>
    <property type="match status" value="1"/>
</dbReference>